<feature type="domain" description="DSBA-like thioredoxin" evidence="2">
    <location>
        <begin position="12"/>
        <end position="204"/>
    </location>
</feature>
<evidence type="ECO:0000313" key="4">
    <source>
        <dbReference type="Proteomes" id="UP001208938"/>
    </source>
</evidence>
<dbReference type="InterPro" id="IPR014440">
    <property type="entry name" value="HCCAis_GSTk"/>
</dbReference>
<evidence type="ECO:0000256" key="1">
    <source>
        <dbReference type="PIRNR" id="PIRNR006386"/>
    </source>
</evidence>
<keyword evidence="1 3" id="KW-0413">Isomerase</keyword>
<comment type="catalytic activity">
    <reaction evidence="1">
        <text>2-hydroxychromene-2-carboxylate = (3E)-4-(2-hydroxyphenyl)-2-oxobut-3-enoate</text>
        <dbReference type="Rhea" id="RHEA:27401"/>
        <dbReference type="ChEBI" id="CHEBI:59350"/>
        <dbReference type="ChEBI" id="CHEBI:59353"/>
        <dbReference type="EC" id="5.99.1.4"/>
    </reaction>
</comment>
<organism evidence="3 4">
    <name type="scientific">Pararhodobacter zhoushanensis</name>
    <dbReference type="NCBI Taxonomy" id="2479545"/>
    <lineage>
        <taxon>Bacteria</taxon>
        <taxon>Pseudomonadati</taxon>
        <taxon>Pseudomonadota</taxon>
        <taxon>Alphaproteobacteria</taxon>
        <taxon>Rhodobacterales</taxon>
        <taxon>Paracoccaceae</taxon>
        <taxon>Pararhodobacter</taxon>
    </lineage>
</organism>
<gene>
    <name evidence="3" type="ORF">OKW52_01185</name>
</gene>
<dbReference type="PIRSF" id="PIRSF006386">
    <property type="entry name" value="HCCAis_GSTk"/>
    <property type="match status" value="1"/>
</dbReference>
<proteinExistence type="inferred from homology"/>
<dbReference type="InterPro" id="IPR044087">
    <property type="entry name" value="NahD-like"/>
</dbReference>
<evidence type="ECO:0000313" key="3">
    <source>
        <dbReference type="EMBL" id="MCW1930918.1"/>
    </source>
</evidence>
<dbReference type="EC" id="5.99.1.4" evidence="1"/>
<dbReference type="InterPro" id="IPR036249">
    <property type="entry name" value="Thioredoxin-like_sf"/>
</dbReference>
<evidence type="ECO:0000259" key="2">
    <source>
        <dbReference type="Pfam" id="PF01323"/>
    </source>
</evidence>
<comment type="caution">
    <text evidence="3">The sequence shown here is derived from an EMBL/GenBank/DDBJ whole genome shotgun (WGS) entry which is preliminary data.</text>
</comment>
<dbReference type="GO" id="GO:0016853">
    <property type="term" value="F:isomerase activity"/>
    <property type="evidence" value="ECO:0007669"/>
    <property type="project" value="UniProtKB-KW"/>
</dbReference>
<dbReference type="InterPro" id="IPR051924">
    <property type="entry name" value="GST_Kappa/NadH"/>
</dbReference>
<comment type="similarity">
    <text evidence="1">Belongs to the GST superfamily. NadH family.</text>
</comment>
<dbReference type="EMBL" id="JAPDFL010000001">
    <property type="protein sequence ID" value="MCW1930918.1"/>
    <property type="molecule type" value="Genomic_DNA"/>
</dbReference>
<name>A0ABT3GTP1_9RHOB</name>
<dbReference type="RefSeq" id="WP_264504084.1">
    <property type="nucleotide sequence ID" value="NZ_JAPDFL010000001.1"/>
</dbReference>
<dbReference type="Pfam" id="PF01323">
    <property type="entry name" value="DSBA"/>
    <property type="match status" value="1"/>
</dbReference>
<sequence>MGGSTISDQHPVEFYFDFISPFGFLASLRVDDLAAKYGRETTWTSMLLGVSVMKVMGLKAIPKTPLKGPYMRLDAQRYCRRHGIRFGRQLTDPPANPLAAGRTFHWLTEHDPTRAKPVAKAILAAYWLEGRAIGELDTVLDLAAGQGVDRAALAEAHASGAASALLNAGVEASLAKGVFGSPYFIVDGEPFFGLEKMELLEDWLREGGW</sequence>
<keyword evidence="4" id="KW-1185">Reference proteome</keyword>
<dbReference type="Gene3D" id="3.40.30.10">
    <property type="entry name" value="Glutaredoxin"/>
    <property type="match status" value="1"/>
</dbReference>
<dbReference type="PANTHER" id="PTHR42943:SF2">
    <property type="entry name" value="GLUTATHIONE S-TRANSFERASE KAPPA 1"/>
    <property type="match status" value="1"/>
</dbReference>
<protein>
    <recommendedName>
        <fullName evidence="1">2-hydroxychromene-2-carboxylate isomerase</fullName>
        <ecNumber evidence="1">5.99.1.4</ecNumber>
    </recommendedName>
</protein>
<reference evidence="3 4" key="1">
    <citation type="submission" date="2022-10" db="EMBL/GenBank/DDBJ databases">
        <title>Pararhodobacter sp. nov., isolated from marine algae.</title>
        <authorList>
            <person name="Choi B.J."/>
            <person name="Kim J.M."/>
            <person name="Lee J.K."/>
            <person name="Choi D.G."/>
            <person name="Jeon C.O."/>
        </authorList>
    </citation>
    <scope>NUCLEOTIDE SEQUENCE [LARGE SCALE GENOMIC DNA]</scope>
    <source>
        <strain evidence="3 4">ZQ420</strain>
    </source>
</reference>
<dbReference type="CDD" id="cd03022">
    <property type="entry name" value="DsbA_HCCA_Iso"/>
    <property type="match status" value="1"/>
</dbReference>
<dbReference type="Proteomes" id="UP001208938">
    <property type="component" value="Unassembled WGS sequence"/>
</dbReference>
<dbReference type="PANTHER" id="PTHR42943">
    <property type="entry name" value="GLUTATHIONE S-TRANSFERASE KAPPA"/>
    <property type="match status" value="1"/>
</dbReference>
<dbReference type="InterPro" id="IPR001853">
    <property type="entry name" value="DSBA-like_thioredoxin_dom"/>
</dbReference>
<accession>A0ABT3GTP1</accession>
<dbReference type="SUPFAM" id="SSF52833">
    <property type="entry name" value="Thioredoxin-like"/>
    <property type="match status" value="1"/>
</dbReference>